<evidence type="ECO:0000313" key="7">
    <source>
        <dbReference type="Proteomes" id="UP001206639"/>
    </source>
</evidence>
<reference evidence="7" key="1">
    <citation type="submission" date="2023-07" db="EMBL/GenBank/DDBJ databases">
        <authorList>
            <person name="Deng Y."/>
            <person name="Zhang Y.-Q."/>
        </authorList>
    </citation>
    <scope>NUCLEOTIDE SEQUENCE [LARGE SCALE GENOMIC DNA]</scope>
    <source>
        <strain evidence="7">CPCC 205710</strain>
    </source>
</reference>
<organism evidence="6 7">
    <name type="scientific">Mycobacterium deserti</name>
    <dbReference type="NCBI Taxonomy" id="2978347"/>
    <lineage>
        <taxon>Bacteria</taxon>
        <taxon>Bacillati</taxon>
        <taxon>Actinomycetota</taxon>
        <taxon>Actinomycetes</taxon>
        <taxon>Mycobacteriales</taxon>
        <taxon>Mycobacteriaceae</taxon>
        <taxon>Mycobacterium</taxon>
    </lineage>
</organism>
<feature type="active site" evidence="3">
    <location>
        <position position="256"/>
    </location>
</feature>
<dbReference type="Proteomes" id="UP001206639">
    <property type="component" value="Unassembled WGS sequence"/>
</dbReference>
<evidence type="ECO:0000313" key="6">
    <source>
        <dbReference type="EMBL" id="MCT7661194.1"/>
    </source>
</evidence>
<evidence type="ECO:0000256" key="4">
    <source>
        <dbReference type="RuleBase" id="RU003345"/>
    </source>
</evidence>
<dbReference type="EMBL" id="JAODWD010000005">
    <property type="protein sequence ID" value="MCT7661194.1"/>
    <property type="molecule type" value="Genomic_DNA"/>
</dbReference>
<accession>A0ABT2MI32</accession>
<dbReference type="InterPro" id="IPR015590">
    <property type="entry name" value="Aldehyde_DH_dom"/>
</dbReference>
<dbReference type="PROSITE" id="PS00687">
    <property type="entry name" value="ALDEHYDE_DEHYDR_GLU"/>
    <property type="match status" value="1"/>
</dbReference>
<protein>
    <submittedName>
        <fullName evidence="6">Aldehyde dehydrogenase family protein</fullName>
    </submittedName>
</protein>
<gene>
    <name evidence="6" type="ORF">N4S67_22570</name>
</gene>
<dbReference type="InterPro" id="IPR016163">
    <property type="entry name" value="Ald_DH_C"/>
</dbReference>
<evidence type="ECO:0000259" key="5">
    <source>
        <dbReference type="Pfam" id="PF00171"/>
    </source>
</evidence>
<name>A0ABT2MI32_9MYCO</name>
<dbReference type="Gene3D" id="3.40.605.10">
    <property type="entry name" value="Aldehyde Dehydrogenase, Chain A, domain 1"/>
    <property type="match status" value="1"/>
</dbReference>
<feature type="domain" description="Aldehyde dehydrogenase" evidence="5">
    <location>
        <begin position="18"/>
        <end position="481"/>
    </location>
</feature>
<evidence type="ECO:0000256" key="3">
    <source>
        <dbReference type="PROSITE-ProRule" id="PRU10007"/>
    </source>
</evidence>
<dbReference type="InterPro" id="IPR016161">
    <property type="entry name" value="Ald_DH/histidinol_DH"/>
</dbReference>
<dbReference type="SUPFAM" id="SSF53720">
    <property type="entry name" value="ALDH-like"/>
    <property type="match status" value="1"/>
</dbReference>
<sequence length="485" mass="50668">MAASNLVDNYDLFVNGSWVAPDSGRYDVVNPATGTVIASAPDAGVADVEKAIAAARTAFDTGPWATAAPEERSECLQQLSDALLNHGNEIYALAQAEWGCTANERLIHVDGPAFMTGHAAELALEPAEAPMDAWGAAGTTLLRYEPLGVVAVMTPWNFPHTLNVMKVGAALAAGNTLVLKPSPLTPLAGLALARIIEEETDIPPGVVNVVTPTGLDASKVLTLDPRVDMVSFTGSSSVGRDVMAGAAGTMKRVLLECGGKSACVLLDDVELTDELLERLLFEGCTLHAGQACILNSRLVVPEELHDEVVARLADLARAVTVGDPVDDAVGMGPLISRQHLERVEGFVRRAESEGAKVVAGGVRPETHSAGFYFEPTIMAEVSADSHIAQEEVFGPVLTVLKYRGDDEAVAIANNSAYGLGGAVWSGDVDRAVAVARRIRTGQVSVNGTTPGDAPFGGFKQSGIGREGGVMGLRAYMEPKAIGVPT</sequence>
<comment type="caution">
    <text evidence="6">The sequence shown here is derived from an EMBL/GenBank/DDBJ whole genome shotgun (WGS) entry which is preliminary data.</text>
</comment>
<dbReference type="CDD" id="cd07089">
    <property type="entry name" value="ALDH_CddD-AldA-like"/>
    <property type="match status" value="1"/>
</dbReference>
<dbReference type="RefSeq" id="WP_260995232.1">
    <property type="nucleotide sequence ID" value="NZ_JAODWD010000005.1"/>
</dbReference>
<dbReference type="InterPro" id="IPR029510">
    <property type="entry name" value="Ald_DH_CS_GLU"/>
</dbReference>
<dbReference type="PANTHER" id="PTHR42804">
    <property type="entry name" value="ALDEHYDE DEHYDROGENASE"/>
    <property type="match status" value="1"/>
</dbReference>
<evidence type="ECO:0000256" key="1">
    <source>
        <dbReference type="ARBA" id="ARBA00009986"/>
    </source>
</evidence>
<dbReference type="Gene3D" id="3.40.309.10">
    <property type="entry name" value="Aldehyde Dehydrogenase, Chain A, domain 2"/>
    <property type="match status" value="1"/>
</dbReference>
<dbReference type="Pfam" id="PF00171">
    <property type="entry name" value="Aldedh"/>
    <property type="match status" value="1"/>
</dbReference>
<proteinExistence type="inferred from homology"/>
<evidence type="ECO:0000256" key="2">
    <source>
        <dbReference type="ARBA" id="ARBA00023002"/>
    </source>
</evidence>
<keyword evidence="2 4" id="KW-0560">Oxidoreductase</keyword>
<dbReference type="PANTHER" id="PTHR42804:SF1">
    <property type="entry name" value="ALDEHYDE DEHYDROGENASE-RELATED"/>
    <property type="match status" value="1"/>
</dbReference>
<comment type="similarity">
    <text evidence="1 4">Belongs to the aldehyde dehydrogenase family.</text>
</comment>
<keyword evidence="7" id="KW-1185">Reference proteome</keyword>
<dbReference type="InterPro" id="IPR016162">
    <property type="entry name" value="Ald_DH_N"/>
</dbReference>